<dbReference type="RefSeq" id="WP_284302897.1">
    <property type="nucleotide sequence ID" value="NZ_BSUO01000001.1"/>
</dbReference>
<proteinExistence type="predicted"/>
<sequence length="238" mass="25475">MAKQRLVRRAPSGDVLRLEWEGAAPGSEVVGVRFAGGNYGRGFQIHPLGAHDAAVERFVQGARTSRLVVGRHEVKVSVAPDDSSTTATLIGRHHELMTVFTGPAPATGRIVDIFGVLDIDDAPQGMRVTPARSTLLSVLNEHLVVFAEDFVSMDMPGPAHAHRVVPRHRGNRTRRGNEVWKSTFPGRGRGRGRARDFAYIVGGRSGVAEVVASDVDATTDAAVLAMVDSLDVAWSPGS</sequence>
<keyword evidence="2" id="KW-1185">Reference proteome</keyword>
<organism evidence="1 2">
    <name type="scientific">Mobilicoccus caccae</name>
    <dbReference type="NCBI Taxonomy" id="1859295"/>
    <lineage>
        <taxon>Bacteria</taxon>
        <taxon>Bacillati</taxon>
        <taxon>Actinomycetota</taxon>
        <taxon>Actinomycetes</taxon>
        <taxon>Micrococcales</taxon>
        <taxon>Dermatophilaceae</taxon>
        <taxon>Mobilicoccus</taxon>
    </lineage>
</organism>
<evidence type="ECO:0000313" key="2">
    <source>
        <dbReference type="Proteomes" id="UP001157126"/>
    </source>
</evidence>
<evidence type="ECO:0000313" key="1">
    <source>
        <dbReference type="EMBL" id="GMA38868.1"/>
    </source>
</evidence>
<accession>A0ABQ6IQ99</accession>
<protein>
    <submittedName>
        <fullName evidence="1">Uncharacterized protein</fullName>
    </submittedName>
</protein>
<gene>
    <name evidence="1" type="ORF">GCM10025883_09130</name>
</gene>
<dbReference type="EMBL" id="BSUO01000001">
    <property type="protein sequence ID" value="GMA38868.1"/>
    <property type="molecule type" value="Genomic_DNA"/>
</dbReference>
<comment type="caution">
    <text evidence="1">The sequence shown here is derived from an EMBL/GenBank/DDBJ whole genome shotgun (WGS) entry which is preliminary data.</text>
</comment>
<name>A0ABQ6IQ99_9MICO</name>
<dbReference type="Proteomes" id="UP001157126">
    <property type="component" value="Unassembled WGS sequence"/>
</dbReference>
<reference evidence="2" key="1">
    <citation type="journal article" date="2019" name="Int. J. Syst. Evol. Microbiol.">
        <title>The Global Catalogue of Microorganisms (GCM) 10K type strain sequencing project: providing services to taxonomists for standard genome sequencing and annotation.</title>
        <authorList>
            <consortium name="The Broad Institute Genomics Platform"/>
            <consortium name="The Broad Institute Genome Sequencing Center for Infectious Disease"/>
            <person name="Wu L."/>
            <person name="Ma J."/>
        </authorList>
    </citation>
    <scope>NUCLEOTIDE SEQUENCE [LARGE SCALE GENOMIC DNA]</scope>
    <source>
        <strain evidence="2">NBRC 113072</strain>
    </source>
</reference>